<evidence type="ECO:0000256" key="1">
    <source>
        <dbReference type="SAM" id="MobiDB-lite"/>
    </source>
</evidence>
<protein>
    <submittedName>
        <fullName evidence="2">Uncharacterized protein</fullName>
    </submittedName>
</protein>
<evidence type="ECO:0000313" key="3">
    <source>
        <dbReference type="Proteomes" id="UP000694892"/>
    </source>
</evidence>
<proteinExistence type="predicted"/>
<sequence length="434" mass="47587">MADQGWDGWPDPEAREGHITFSFRPSVPAPSPNRYVWRGTFGEDFLSPGCTIMVPYCGECGAECGAAFKRLTPSCKMCGRSCWMGPFLKMEESSRPIILAPPFPAVLPASPFSAILPVSPFAVSDVAAATSSKAEVTAGTATIQPMGATITSISPPSSSISAEPKGEELKKVTDSMGGLKVEPSTKKTATSGRVCRRASSKVFGEKPPATLTGVVTSASCSSEGNSFESLHSSPDPDWGEMDFGPLPSSSASSKEELVTFFEKPMPPAGNPANDTSFWVSPGCADPQKQRTVSRIQRIINIRVFDQWGYYMPYAPEFVYDEVEKHLDEWVYGELIRREKIGSGGLFQKNSSKGKRDFSFLSNVVHEWWYGRTVLKHFVKSCGKFQEDKHFSLMERVSNGGRVEKPHSNYYLSYKDTVTKSCLGREHHQPSPRGV</sequence>
<accession>A0A974DXD7</accession>
<gene>
    <name evidence="2" type="ORF">XELAEV_18010784mg</name>
</gene>
<feature type="region of interest" description="Disordered" evidence="1">
    <location>
        <begin position="173"/>
        <end position="193"/>
    </location>
</feature>
<dbReference type="AlphaFoldDB" id="A0A974DXD7"/>
<name>A0A974DXD7_XENLA</name>
<dbReference type="Proteomes" id="UP000694892">
    <property type="component" value="Chromosome 1S"/>
</dbReference>
<evidence type="ECO:0000313" key="2">
    <source>
        <dbReference type="EMBL" id="OCT98547.1"/>
    </source>
</evidence>
<dbReference type="EMBL" id="CM004467">
    <property type="protein sequence ID" value="OCT98547.1"/>
    <property type="molecule type" value="Genomic_DNA"/>
</dbReference>
<organism evidence="2 3">
    <name type="scientific">Xenopus laevis</name>
    <name type="common">African clawed frog</name>
    <dbReference type="NCBI Taxonomy" id="8355"/>
    <lineage>
        <taxon>Eukaryota</taxon>
        <taxon>Metazoa</taxon>
        <taxon>Chordata</taxon>
        <taxon>Craniata</taxon>
        <taxon>Vertebrata</taxon>
        <taxon>Euteleostomi</taxon>
        <taxon>Amphibia</taxon>
        <taxon>Batrachia</taxon>
        <taxon>Anura</taxon>
        <taxon>Pipoidea</taxon>
        <taxon>Pipidae</taxon>
        <taxon>Xenopodinae</taxon>
        <taxon>Xenopus</taxon>
        <taxon>Xenopus</taxon>
    </lineage>
</organism>
<reference evidence="3" key="1">
    <citation type="journal article" date="2016" name="Nature">
        <title>Genome evolution in the allotetraploid frog Xenopus laevis.</title>
        <authorList>
            <person name="Session A.M."/>
            <person name="Uno Y."/>
            <person name="Kwon T."/>
            <person name="Chapman J.A."/>
            <person name="Toyoda A."/>
            <person name="Takahashi S."/>
            <person name="Fukui A."/>
            <person name="Hikosaka A."/>
            <person name="Suzuki A."/>
            <person name="Kondo M."/>
            <person name="van Heeringen S.J."/>
            <person name="Quigley I."/>
            <person name="Heinz S."/>
            <person name="Ogino H."/>
            <person name="Ochi H."/>
            <person name="Hellsten U."/>
            <person name="Lyons J.B."/>
            <person name="Simakov O."/>
            <person name="Putnam N."/>
            <person name="Stites J."/>
            <person name="Kuroki Y."/>
            <person name="Tanaka T."/>
            <person name="Michiue T."/>
            <person name="Watanabe M."/>
            <person name="Bogdanovic O."/>
            <person name="Lister R."/>
            <person name="Georgiou G."/>
            <person name="Paranjpe S.S."/>
            <person name="van Kruijsbergen I."/>
            <person name="Shu S."/>
            <person name="Carlson J."/>
            <person name="Kinoshita T."/>
            <person name="Ohta Y."/>
            <person name="Mawaribuchi S."/>
            <person name="Jenkins J."/>
            <person name="Grimwood J."/>
            <person name="Schmutz J."/>
            <person name="Mitros T."/>
            <person name="Mozaffari S.V."/>
            <person name="Suzuki Y."/>
            <person name="Haramoto Y."/>
            <person name="Yamamoto T.S."/>
            <person name="Takagi C."/>
            <person name="Heald R."/>
            <person name="Miller K."/>
            <person name="Haudenschild C."/>
            <person name="Kitzman J."/>
            <person name="Nakayama T."/>
            <person name="Izutsu Y."/>
            <person name="Robert J."/>
            <person name="Fortriede J."/>
            <person name="Burns K."/>
            <person name="Lotay V."/>
            <person name="Karimi K."/>
            <person name="Yasuoka Y."/>
            <person name="Dichmann D.S."/>
            <person name="Flajnik M.F."/>
            <person name="Houston D.W."/>
            <person name="Shendure J."/>
            <person name="DuPasquier L."/>
            <person name="Vize P.D."/>
            <person name="Zorn A.M."/>
            <person name="Ito M."/>
            <person name="Marcotte E.M."/>
            <person name="Wallingford J.B."/>
            <person name="Ito Y."/>
            <person name="Asashima M."/>
            <person name="Ueno N."/>
            <person name="Matsuda Y."/>
            <person name="Veenstra G.J."/>
            <person name="Fujiyama A."/>
            <person name="Harland R.M."/>
            <person name="Taira M."/>
            <person name="Rokhsar D.S."/>
        </authorList>
    </citation>
    <scope>NUCLEOTIDE SEQUENCE [LARGE SCALE GENOMIC DNA]</scope>
    <source>
        <strain evidence="3">J</strain>
    </source>
</reference>